<reference evidence="1 2" key="1">
    <citation type="journal article" date="2022" name="New Phytol.">
        <title>Ecological generalism drives hyperdiversity of secondary metabolite gene clusters in xylarialean endophytes.</title>
        <authorList>
            <person name="Franco M.E.E."/>
            <person name="Wisecaver J.H."/>
            <person name="Arnold A.E."/>
            <person name="Ju Y.M."/>
            <person name="Slot J.C."/>
            <person name="Ahrendt S."/>
            <person name="Moore L.P."/>
            <person name="Eastman K.E."/>
            <person name="Scott K."/>
            <person name="Konkel Z."/>
            <person name="Mondo S.J."/>
            <person name="Kuo A."/>
            <person name="Hayes R.D."/>
            <person name="Haridas S."/>
            <person name="Andreopoulos B."/>
            <person name="Riley R."/>
            <person name="LaButti K."/>
            <person name="Pangilinan J."/>
            <person name="Lipzen A."/>
            <person name="Amirebrahimi M."/>
            <person name="Yan J."/>
            <person name="Adam C."/>
            <person name="Keymanesh K."/>
            <person name="Ng V."/>
            <person name="Louie K."/>
            <person name="Northen T."/>
            <person name="Drula E."/>
            <person name="Henrissat B."/>
            <person name="Hsieh H.M."/>
            <person name="Youens-Clark K."/>
            <person name="Lutzoni F."/>
            <person name="Miadlikowska J."/>
            <person name="Eastwood D.C."/>
            <person name="Hamelin R.C."/>
            <person name="Grigoriev I.V."/>
            <person name="U'Ren J.M."/>
        </authorList>
    </citation>
    <scope>NUCLEOTIDE SEQUENCE [LARGE SCALE GENOMIC DNA]</scope>
    <source>
        <strain evidence="1 2">CBS 119005</strain>
    </source>
</reference>
<sequence>MSPQAQKLTDVSQESIDSDVASDAHVARQHLVATELDTLAPTTVLQRSLTIGSIVATASSFAARSQSVKHLVDTQNYEDIGAGLQGIAYERLGSIYVTKKELPTNQGRRLTDEFAMHRKVSDAFTKYKEYSGDVLVPQPFDFVPKESLLPELLSRMPGNDRQPSDVATMEIILPLPKIVRKAMIQKFYPDKNSACDEHLVTQVLDERANKHCLARLYLGKRSVAMSKENFTLRNHPLTLNVMGDLALNVEQFAAMIGNAYAIMHWAANITGDDVEFVLGFSTSTENDFQHREVHMYLLDFGQCDTVDMNEDQDDIFQAFKGSLDLQHNQLYLPHPKRSAALYQAWKSAYLSAARKVIQHEGLPFDPEEFLEEYEEYLEDFDPQDSRE</sequence>
<dbReference type="EMBL" id="MU393699">
    <property type="protein sequence ID" value="KAI4858704.1"/>
    <property type="molecule type" value="Genomic_DNA"/>
</dbReference>
<comment type="caution">
    <text evidence="1">The sequence shown here is derived from an EMBL/GenBank/DDBJ whole genome shotgun (WGS) entry which is preliminary data.</text>
</comment>
<proteinExistence type="predicted"/>
<dbReference type="Proteomes" id="UP001497700">
    <property type="component" value="Unassembled WGS sequence"/>
</dbReference>
<gene>
    <name evidence="1" type="ORF">F4820DRAFT_467978</name>
</gene>
<evidence type="ECO:0000313" key="1">
    <source>
        <dbReference type="EMBL" id="KAI4858704.1"/>
    </source>
</evidence>
<accession>A0ACB9YIC1</accession>
<name>A0ACB9YIC1_9PEZI</name>
<organism evidence="1 2">
    <name type="scientific">Hypoxylon rubiginosum</name>
    <dbReference type="NCBI Taxonomy" id="110542"/>
    <lineage>
        <taxon>Eukaryota</taxon>
        <taxon>Fungi</taxon>
        <taxon>Dikarya</taxon>
        <taxon>Ascomycota</taxon>
        <taxon>Pezizomycotina</taxon>
        <taxon>Sordariomycetes</taxon>
        <taxon>Xylariomycetidae</taxon>
        <taxon>Xylariales</taxon>
        <taxon>Hypoxylaceae</taxon>
        <taxon>Hypoxylon</taxon>
    </lineage>
</organism>
<protein>
    <submittedName>
        <fullName evidence="1">Uncharacterized protein</fullName>
    </submittedName>
</protein>
<evidence type="ECO:0000313" key="2">
    <source>
        <dbReference type="Proteomes" id="UP001497700"/>
    </source>
</evidence>
<keyword evidence="2" id="KW-1185">Reference proteome</keyword>